<dbReference type="AlphaFoldDB" id="A0A1G9THA7"/>
<evidence type="ECO:0000256" key="1">
    <source>
        <dbReference type="SAM" id="MobiDB-lite"/>
    </source>
</evidence>
<dbReference type="EMBL" id="FNGW01000012">
    <property type="protein sequence ID" value="SDM46938.1"/>
    <property type="molecule type" value="Genomic_DNA"/>
</dbReference>
<name>A0A1G9THA7_9FIRM</name>
<feature type="region of interest" description="Disordered" evidence="1">
    <location>
        <begin position="13"/>
        <end position="51"/>
    </location>
</feature>
<gene>
    <name evidence="2" type="ORF">SAMN04515677_112109</name>
</gene>
<feature type="compositionally biased region" description="Polar residues" evidence="1">
    <location>
        <begin position="24"/>
        <end position="35"/>
    </location>
</feature>
<accession>A0A1G9THA7</accession>
<dbReference type="Proteomes" id="UP000199068">
    <property type="component" value="Unassembled WGS sequence"/>
</dbReference>
<dbReference type="RefSeq" id="WP_092727593.1">
    <property type="nucleotide sequence ID" value="NZ_FNGW01000012.1"/>
</dbReference>
<reference evidence="2 3" key="1">
    <citation type="submission" date="2016-10" db="EMBL/GenBank/DDBJ databases">
        <authorList>
            <person name="de Groot N.N."/>
        </authorList>
    </citation>
    <scope>NUCLEOTIDE SEQUENCE [LARGE SCALE GENOMIC DNA]</scope>
    <source>
        <strain evidence="2 3">DSM 797</strain>
    </source>
</reference>
<keyword evidence="3" id="KW-1185">Reference proteome</keyword>
<proteinExistence type="predicted"/>
<evidence type="ECO:0000313" key="3">
    <source>
        <dbReference type="Proteomes" id="UP000199068"/>
    </source>
</evidence>
<protein>
    <submittedName>
        <fullName evidence="2">Uncharacterized protein</fullName>
    </submittedName>
</protein>
<sequence length="164" mass="18862">MINTLNNNTYRQNITINKLDKKQPSQQNSEVSSSGENKKDSKVNQKPILNANNKPLSIDEINKKLSQGVKAEDLPKEEYEFLVKHEEMEKLDFISKVMDEILKRFKVSQKVSSGEKLTPEEQEFKSTRGIVVPGAFMAKKKYHSQTYSNNFSESNYSNNLDIKK</sequence>
<evidence type="ECO:0000313" key="2">
    <source>
        <dbReference type="EMBL" id="SDM46938.1"/>
    </source>
</evidence>
<organism evidence="2 3">
    <name type="scientific">Romboutsia lituseburensis DSM 797</name>
    <dbReference type="NCBI Taxonomy" id="1121325"/>
    <lineage>
        <taxon>Bacteria</taxon>
        <taxon>Bacillati</taxon>
        <taxon>Bacillota</taxon>
        <taxon>Clostridia</taxon>
        <taxon>Peptostreptococcales</taxon>
        <taxon>Peptostreptococcaceae</taxon>
        <taxon>Romboutsia</taxon>
    </lineage>
</organism>